<protein>
    <recommendedName>
        <fullName evidence="5">Phosphatase and actin regulator</fullName>
    </recommendedName>
</protein>
<dbReference type="GO" id="GO:0003713">
    <property type="term" value="F:transcription coactivator activity"/>
    <property type="evidence" value="ECO:0007669"/>
    <property type="project" value="TreeGrafter"/>
</dbReference>
<dbReference type="GeneTree" id="ENSGT00950000182979"/>
<evidence type="ECO:0000256" key="5">
    <source>
        <dbReference type="RuleBase" id="RU301113"/>
    </source>
</evidence>
<dbReference type="Gene3D" id="6.10.150.10">
    <property type="match status" value="1"/>
</dbReference>
<accession>A0A3Q2WD87</accession>
<sequence>MGLQTWPPIELQLFPMACLDVETPSICRGKFKSVLQLCLQQRRTREQLVDQGIMPPLKAPAAFHEQIRSLERARTGTFLKHKLCSRPGRSELVRMHILQETHAEPSLQATQMKLKRARLTDDLNEKIAQRPGPMELVEKNILPVDPGVEEVNNGGSKVDRAKTPDTSDVYNFDEDSSDAFSPQRPASQHSPSSTSASPRESEEATLMLKTTIQHSPPPSSQSASDLNNPMPTGEQQSNLQSTQPQPVTTVVTCVTPGPVLVKTWRINTAAQNFLNTFPVSGCTAGVSSGQALPKGPTNKPPCSSQSPNSLILQHPKFTNHVSKCKDPPRYEDAVKQKHSMLTAVQGPTAASQEMDDLFDVLLESGEISPYITQDPPNLDKLLVVTASVTTLPINTALSRPPPLVQVAKPPACVTSDSRLETLLEGALLPDTEPQKLKLMEELHAPGDTMEVDFNDNMSTSALNMDNMDWLDLTLSVPAEEGHSLDVSVPVGVFSSDFLDSSELHLNWD</sequence>
<dbReference type="PROSITE" id="PS51073">
    <property type="entry name" value="RPEL"/>
    <property type="match status" value="2"/>
</dbReference>
<dbReference type="GO" id="GO:0045944">
    <property type="term" value="P:positive regulation of transcription by RNA polymerase II"/>
    <property type="evidence" value="ECO:0007669"/>
    <property type="project" value="TreeGrafter"/>
</dbReference>
<feature type="compositionally biased region" description="Polar residues" evidence="6">
    <location>
        <begin position="225"/>
        <end position="241"/>
    </location>
</feature>
<keyword evidence="3" id="KW-0539">Nucleus</keyword>
<dbReference type="GO" id="GO:0003779">
    <property type="term" value="F:actin binding"/>
    <property type="evidence" value="ECO:0007669"/>
    <property type="project" value="UniProtKB-KW"/>
</dbReference>
<evidence type="ECO:0000256" key="2">
    <source>
        <dbReference type="ARBA" id="ARBA00022737"/>
    </source>
</evidence>
<dbReference type="STRING" id="8153.ENSHBUP00000022950"/>
<proteinExistence type="inferred from homology"/>
<dbReference type="AlphaFoldDB" id="A0A3Q2WD87"/>
<dbReference type="PANTHER" id="PTHR22793:SF5">
    <property type="entry name" value="MYOCARDIN-RELATED TRANSCRIPTION FACTOR B"/>
    <property type="match status" value="1"/>
</dbReference>
<dbReference type="Gene3D" id="6.10.140.2040">
    <property type="match status" value="1"/>
</dbReference>
<evidence type="ECO:0000256" key="1">
    <source>
        <dbReference type="ARBA" id="ARBA00004123"/>
    </source>
</evidence>
<evidence type="ECO:0000256" key="4">
    <source>
        <dbReference type="PROSITE-ProRule" id="PRU00401"/>
    </source>
</evidence>
<keyword evidence="2 5" id="KW-0677">Repeat</keyword>
<comment type="subcellular location">
    <subcellularLocation>
        <location evidence="1">Nucleus</location>
    </subcellularLocation>
</comment>
<dbReference type="Pfam" id="PF02755">
    <property type="entry name" value="RPEL"/>
    <property type="match status" value="2"/>
</dbReference>
<evidence type="ECO:0000256" key="6">
    <source>
        <dbReference type="SAM" id="MobiDB-lite"/>
    </source>
</evidence>
<keyword evidence="8" id="KW-1185">Reference proteome</keyword>
<comment type="similarity">
    <text evidence="5">Belongs to the phosphatase and actin regulator family.</text>
</comment>
<dbReference type="PANTHER" id="PTHR22793">
    <property type="entry name" value="MYOCARDIN-RELATED TRANSCRIPTION FACTOR-RELATED"/>
    <property type="match status" value="1"/>
</dbReference>
<reference evidence="7" key="2">
    <citation type="submission" date="2025-09" db="UniProtKB">
        <authorList>
            <consortium name="Ensembl"/>
        </authorList>
    </citation>
    <scope>IDENTIFICATION</scope>
</reference>
<dbReference type="SMART" id="SM00707">
    <property type="entry name" value="RPEL"/>
    <property type="match status" value="3"/>
</dbReference>
<feature type="compositionally biased region" description="Low complexity" evidence="6">
    <location>
        <begin position="185"/>
        <end position="198"/>
    </location>
</feature>
<dbReference type="Ensembl" id="ENSHBUT00000012323.1">
    <property type="protein sequence ID" value="ENSHBUP00000022950.1"/>
    <property type="gene ID" value="ENSHBUG00000003510.1"/>
</dbReference>
<evidence type="ECO:0000256" key="3">
    <source>
        <dbReference type="ARBA" id="ARBA00023242"/>
    </source>
</evidence>
<evidence type="ECO:0000313" key="8">
    <source>
        <dbReference type="Proteomes" id="UP000264840"/>
    </source>
</evidence>
<dbReference type="GO" id="GO:0051145">
    <property type="term" value="P:smooth muscle cell differentiation"/>
    <property type="evidence" value="ECO:0007669"/>
    <property type="project" value="TreeGrafter"/>
</dbReference>
<dbReference type="OMA" id="KTWRINT"/>
<organism evidence="7 8">
    <name type="scientific">Haplochromis burtoni</name>
    <name type="common">Burton's mouthbrooder</name>
    <name type="synonym">Chromis burtoni</name>
    <dbReference type="NCBI Taxonomy" id="8153"/>
    <lineage>
        <taxon>Eukaryota</taxon>
        <taxon>Metazoa</taxon>
        <taxon>Chordata</taxon>
        <taxon>Craniata</taxon>
        <taxon>Vertebrata</taxon>
        <taxon>Euteleostomi</taxon>
        <taxon>Actinopterygii</taxon>
        <taxon>Neopterygii</taxon>
        <taxon>Teleostei</taxon>
        <taxon>Neoteleostei</taxon>
        <taxon>Acanthomorphata</taxon>
        <taxon>Ovalentaria</taxon>
        <taxon>Cichlomorphae</taxon>
        <taxon>Cichliformes</taxon>
        <taxon>Cichlidae</taxon>
        <taxon>African cichlids</taxon>
        <taxon>Pseudocrenilabrinae</taxon>
        <taxon>Haplochromini</taxon>
        <taxon>Haplochromis</taxon>
    </lineage>
</organism>
<comment type="subunit">
    <text evidence="5">Binds PPP1CA and actin.</text>
</comment>
<feature type="repeat" description="RPEL" evidence="4">
    <location>
        <begin position="121"/>
        <end position="146"/>
    </location>
</feature>
<name>A0A3Q2WD87_HAPBU</name>
<keyword evidence="5" id="KW-0009">Actin-binding</keyword>
<dbReference type="GO" id="GO:0005634">
    <property type="term" value="C:nucleus"/>
    <property type="evidence" value="ECO:0007669"/>
    <property type="project" value="UniProtKB-SubCell"/>
</dbReference>
<dbReference type="InterPro" id="IPR043451">
    <property type="entry name" value="Myocardin-like"/>
</dbReference>
<reference evidence="7" key="1">
    <citation type="submission" date="2025-08" db="UniProtKB">
        <authorList>
            <consortium name="Ensembl"/>
        </authorList>
    </citation>
    <scope>IDENTIFICATION</scope>
</reference>
<feature type="repeat" description="RPEL" evidence="4">
    <location>
        <begin position="77"/>
        <end position="102"/>
    </location>
</feature>
<feature type="region of interest" description="Disordered" evidence="6">
    <location>
        <begin position="146"/>
        <end position="245"/>
    </location>
</feature>
<dbReference type="Proteomes" id="UP000264840">
    <property type="component" value="Unplaced"/>
</dbReference>
<evidence type="ECO:0000313" key="7">
    <source>
        <dbReference type="Ensembl" id="ENSHBUP00000022950.1"/>
    </source>
</evidence>
<dbReference type="InterPro" id="IPR004018">
    <property type="entry name" value="RPEL_repeat"/>
</dbReference>
<dbReference type="GO" id="GO:0004864">
    <property type="term" value="F:protein phosphatase inhibitor activity"/>
    <property type="evidence" value="ECO:0007669"/>
    <property type="project" value="UniProtKB-UniRule"/>
</dbReference>